<dbReference type="GO" id="GO:0009809">
    <property type="term" value="P:lignin biosynthetic process"/>
    <property type="evidence" value="ECO:0007669"/>
    <property type="project" value="UniProtKB-ARBA"/>
</dbReference>
<dbReference type="EMBL" id="OIVN01004146">
    <property type="protein sequence ID" value="SPD15716.1"/>
    <property type="molecule type" value="Genomic_DNA"/>
</dbReference>
<evidence type="ECO:0008006" key="8">
    <source>
        <dbReference type="Google" id="ProtNLM"/>
    </source>
</evidence>
<feature type="region of interest" description="Disordered" evidence="6">
    <location>
        <begin position="460"/>
        <end position="487"/>
    </location>
</feature>
<keyword evidence="2" id="KW-0479">Metal-binding</keyword>
<feature type="compositionally biased region" description="Polar residues" evidence="6">
    <location>
        <begin position="478"/>
        <end position="487"/>
    </location>
</feature>
<dbReference type="InterPro" id="IPR047109">
    <property type="entry name" value="CAD-like"/>
</dbReference>
<dbReference type="Gene3D" id="3.40.50.720">
    <property type="entry name" value="NAD(P)-binding Rossmann-like Domain"/>
    <property type="match status" value="1"/>
</dbReference>
<comment type="similarity">
    <text evidence="1">Belongs to the zinc-containing alcohol dehydrogenase family.</text>
</comment>
<dbReference type="Gene3D" id="3.90.180.10">
    <property type="entry name" value="Medium-chain alcohol dehydrogenases, catalytic domain"/>
    <property type="match status" value="1"/>
</dbReference>
<evidence type="ECO:0000256" key="5">
    <source>
        <dbReference type="SAM" id="Coils"/>
    </source>
</evidence>
<dbReference type="GO" id="GO:0016616">
    <property type="term" value="F:oxidoreductase activity, acting on the CH-OH group of donors, NAD or NADP as acceptor"/>
    <property type="evidence" value="ECO:0007669"/>
    <property type="project" value="InterPro"/>
</dbReference>
<reference evidence="7" key="1">
    <citation type="submission" date="2018-02" db="EMBL/GenBank/DDBJ databases">
        <authorList>
            <person name="Cohen D.B."/>
            <person name="Kent A.D."/>
        </authorList>
    </citation>
    <scope>NUCLEOTIDE SEQUENCE</scope>
</reference>
<dbReference type="FunFam" id="3.90.180.10:FF:000100">
    <property type="entry name" value="Putative cinnamyl alcohol dehydrogenase 6"/>
    <property type="match status" value="1"/>
</dbReference>
<evidence type="ECO:0000256" key="3">
    <source>
        <dbReference type="ARBA" id="ARBA00022833"/>
    </source>
</evidence>
<dbReference type="PANTHER" id="PTHR42683">
    <property type="entry name" value="ALDEHYDE REDUCTASE"/>
    <property type="match status" value="1"/>
</dbReference>
<dbReference type="AlphaFoldDB" id="A0A2N9HNG8"/>
<keyword evidence="5" id="KW-0175">Coiled coil</keyword>
<evidence type="ECO:0000256" key="2">
    <source>
        <dbReference type="ARBA" id="ARBA00022723"/>
    </source>
</evidence>
<feature type="coiled-coil region" evidence="5">
    <location>
        <begin position="362"/>
        <end position="396"/>
    </location>
</feature>
<evidence type="ECO:0000313" key="7">
    <source>
        <dbReference type="EMBL" id="SPD15716.1"/>
    </source>
</evidence>
<keyword evidence="3" id="KW-0862">Zinc</keyword>
<dbReference type="GO" id="GO:0046872">
    <property type="term" value="F:metal ion binding"/>
    <property type="evidence" value="ECO:0007669"/>
    <property type="project" value="UniProtKB-KW"/>
</dbReference>
<evidence type="ECO:0000256" key="4">
    <source>
        <dbReference type="ARBA" id="ARBA00023002"/>
    </source>
</evidence>
<sequence>MKRQRFGRLKRHVFSCEWLWFADNNLGPPPLEGFVPADSVLHQLAVELYSIVYPAINTWGVIKGLMAANEVEWSLPLSDELPESLSSSEKEAREVSSEVTPSVLGSRHVSRVAPNGWQTIISCMVMWRVSNNGQEDLMVDEFLFCYKPCQIAASPGFWMFKHHDMETRIVQGLPLSNRSWKDGSWGIPSSSVLDRPLLNSVWKERISRILDIEDRRYNIFIKPNLLASFSFGPEPNTAIKALLRANQKRNTMKLNKGKLRKFAQSGEVVAAPGSLKRKKIDKGSLKQVEQSSSRLPVRDVVPLVKVFPPVIMVDVNPSLPTDPSSVKDATINQSPHGLNEAMVMSQRCIAGEEDLTALRAKSAADEAEMKNTKRAVAELTRDRKEGLIELERVKAELKARDDDVKIEGAKAAAVSEFRASKAFDDINTLYFLSSFEAFRKQAAKRFPDLDFSAFQPYDDEDSVVDGGQGNPVDDDDAASNTETKPNSHFSSSNFGDILMLSLSFASHSILGMKSIIGSFVGNIKETEEMLQFCKEKGLSSMIEVVKMDYVNKAFERLEKNDVRYRFVVDVAGNRIDQ</sequence>
<proteinExistence type="inferred from homology"/>
<accession>A0A2N9HNG8</accession>
<evidence type="ECO:0000256" key="1">
    <source>
        <dbReference type="ARBA" id="ARBA00008072"/>
    </source>
</evidence>
<keyword evidence="4" id="KW-0560">Oxidoreductase</keyword>
<name>A0A2N9HNG8_FAGSY</name>
<gene>
    <name evidence="7" type="ORF">FSB_LOCUS43598</name>
</gene>
<organism evidence="7">
    <name type="scientific">Fagus sylvatica</name>
    <name type="common">Beechnut</name>
    <dbReference type="NCBI Taxonomy" id="28930"/>
    <lineage>
        <taxon>Eukaryota</taxon>
        <taxon>Viridiplantae</taxon>
        <taxon>Streptophyta</taxon>
        <taxon>Embryophyta</taxon>
        <taxon>Tracheophyta</taxon>
        <taxon>Spermatophyta</taxon>
        <taxon>Magnoliopsida</taxon>
        <taxon>eudicotyledons</taxon>
        <taxon>Gunneridae</taxon>
        <taxon>Pentapetalae</taxon>
        <taxon>rosids</taxon>
        <taxon>fabids</taxon>
        <taxon>Fagales</taxon>
        <taxon>Fagaceae</taxon>
        <taxon>Fagus</taxon>
    </lineage>
</organism>
<evidence type="ECO:0000256" key="6">
    <source>
        <dbReference type="SAM" id="MobiDB-lite"/>
    </source>
</evidence>
<protein>
    <recommendedName>
        <fullName evidence="8">Alcohol dehydrogenase-like C-terminal domain-containing protein</fullName>
    </recommendedName>
</protein>